<dbReference type="SUPFAM" id="SSF52172">
    <property type="entry name" value="CheY-like"/>
    <property type="match status" value="1"/>
</dbReference>
<dbReference type="OMA" id="LRCTTTM"/>
<dbReference type="PANTHER" id="PTHR43719">
    <property type="entry name" value="TWO-COMPONENT HISTIDINE KINASE"/>
    <property type="match status" value="1"/>
</dbReference>
<dbReference type="STRING" id="1590841.A0A2R6RF76"/>
<dbReference type="Gene3D" id="1.10.287.130">
    <property type="match status" value="1"/>
</dbReference>
<dbReference type="Gene3D" id="3.40.50.2300">
    <property type="match status" value="1"/>
</dbReference>
<feature type="domain" description="Response regulatory" evidence="7">
    <location>
        <begin position="588"/>
        <end position="724"/>
    </location>
</feature>
<dbReference type="SUPFAM" id="SSF47384">
    <property type="entry name" value="Homodimeric domain of signal transducing histidine kinase"/>
    <property type="match status" value="1"/>
</dbReference>
<dbReference type="CDD" id="cd17546">
    <property type="entry name" value="REC_hyHK_CKI1_RcsC-like"/>
    <property type="match status" value="1"/>
</dbReference>
<dbReference type="Gene3D" id="3.30.565.10">
    <property type="entry name" value="Histidine kinase-like ATPase, C-terminal domain"/>
    <property type="match status" value="1"/>
</dbReference>
<dbReference type="InterPro" id="IPR005467">
    <property type="entry name" value="His_kinase_dom"/>
</dbReference>
<dbReference type="Pfam" id="PF02518">
    <property type="entry name" value="HATPase_c"/>
    <property type="match status" value="1"/>
</dbReference>
<dbReference type="Pfam" id="PF00512">
    <property type="entry name" value="HisKA"/>
    <property type="match status" value="1"/>
</dbReference>
<dbReference type="Pfam" id="PF00072">
    <property type="entry name" value="Response_reg"/>
    <property type="match status" value="1"/>
</dbReference>
<dbReference type="PROSITE" id="PS50110">
    <property type="entry name" value="RESPONSE_REGULATORY"/>
    <property type="match status" value="1"/>
</dbReference>
<dbReference type="PROSITE" id="PS50109">
    <property type="entry name" value="HIS_KIN"/>
    <property type="match status" value="1"/>
</dbReference>
<evidence type="ECO:0000256" key="1">
    <source>
        <dbReference type="ARBA" id="ARBA00000085"/>
    </source>
</evidence>
<evidence type="ECO:0000313" key="8">
    <source>
        <dbReference type="EMBL" id="PSS28676.1"/>
    </source>
</evidence>
<dbReference type="OrthoDB" id="60033at2759"/>
<evidence type="ECO:0000256" key="3">
    <source>
        <dbReference type="ARBA" id="ARBA00022553"/>
    </source>
</evidence>
<evidence type="ECO:0000259" key="7">
    <source>
        <dbReference type="PROSITE" id="PS50110"/>
    </source>
</evidence>
<protein>
    <recommendedName>
        <fullName evidence="2">histidine kinase</fullName>
        <ecNumber evidence="2">2.7.13.3</ecNumber>
    </recommendedName>
</protein>
<dbReference type="SUPFAM" id="SSF55874">
    <property type="entry name" value="ATPase domain of HSP90 chaperone/DNA topoisomerase II/histidine kinase"/>
    <property type="match status" value="1"/>
</dbReference>
<dbReference type="GO" id="GO:0000155">
    <property type="term" value="F:phosphorelay sensor kinase activity"/>
    <property type="evidence" value="ECO:0007669"/>
    <property type="project" value="InterPro"/>
</dbReference>
<feature type="chain" id="PRO_5015323622" description="histidine kinase" evidence="5">
    <location>
        <begin position="20"/>
        <end position="745"/>
    </location>
</feature>
<evidence type="ECO:0000256" key="2">
    <source>
        <dbReference type="ARBA" id="ARBA00012438"/>
    </source>
</evidence>
<feature type="signal peptide" evidence="5">
    <location>
        <begin position="1"/>
        <end position="19"/>
    </location>
</feature>
<dbReference type="AlphaFoldDB" id="A0A2R6RF76"/>
<dbReference type="PRINTS" id="PR00344">
    <property type="entry name" value="BCTRLSENSOR"/>
</dbReference>
<dbReference type="InterPro" id="IPR003661">
    <property type="entry name" value="HisK_dim/P_dom"/>
</dbReference>
<name>A0A2R6RF76_ACTCC</name>
<dbReference type="InterPro" id="IPR011006">
    <property type="entry name" value="CheY-like_superfamily"/>
</dbReference>
<dbReference type="EC" id="2.7.13.3" evidence="2"/>
<keyword evidence="8" id="KW-0418">Kinase</keyword>
<accession>A0A2R6RF76</accession>
<organism evidence="8 9">
    <name type="scientific">Actinidia chinensis var. chinensis</name>
    <name type="common">Chinese soft-hair kiwi</name>
    <dbReference type="NCBI Taxonomy" id="1590841"/>
    <lineage>
        <taxon>Eukaryota</taxon>
        <taxon>Viridiplantae</taxon>
        <taxon>Streptophyta</taxon>
        <taxon>Embryophyta</taxon>
        <taxon>Tracheophyta</taxon>
        <taxon>Spermatophyta</taxon>
        <taxon>Magnoliopsida</taxon>
        <taxon>eudicotyledons</taxon>
        <taxon>Gunneridae</taxon>
        <taxon>Pentapetalae</taxon>
        <taxon>asterids</taxon>
        <taxon>Ericales</taxon>
        <taxon>Actinidiaceae</taxon>
        <taxon>Actinidia</taxon>
    </lineage>
</organism>
<keyword evidence="8" id="KW-0808">Transferase</keyword>
<dbReference type="InterPro" id="IPR001789">
    <property type="entry name" value="Sig_transdc_resp-reg_receiver"/>
</dbReference>
<dbReference type="InParanoid" id="A0A2R6RF76"/>
<dbReference type="Gramene" id="PSS28676">
    <property type="protein sequence ID" value="PSS28676"/>
    <property type="gene ID" value="CEY00_Acc06274"/>
</dbReference>
<dbReference type="InterPro" id="IPR036890">
    <property type="entry name" value="HATPase_C_sf"/>
</dbReference>
<dbReference type="InterPro" id="IPR036097">
    <property type="entry name" value="HisK_dim/P_sf"/>
</dbReference>
<feature type="modified residue" description="4-aspartylphosphate" evidence="4">
    <location>
        <position position="653"/>
    </location>
</feature>
<sequence length="745" mass="83274">MVGDMVLSIVAFVFLIVRAAKREMYLCAALIRQMESTQQAERKSLNKSLAFASASHDVRALLAGISGLIEVCCDDVANGSDLEINLKQMETCIKDLLGILNSILDTSKIEAGKLQLEEEELDLTQLLEDVVDLYHPVGMKKRIDVVLDPCDGSLFKFSKVKGDRTKIKQILCNLLSNAVKFTFVGHIIVRAWAKKPSFGASIFSSSRNSSLHCISCLFLKNGESHTIQENSNCMEFIFEVDDTGKGIPKEKQNSVFENYVQVKETALEQEGTGLGLGIVQSLVCLMGGEIGIVEKEIGEKGTCFRFNIFLITCETDSIGNAREGDVESSGVYISSDSFQYSWPSTRAHLTSPKHEGSHVVLFIQSETRQSIMHKFMERVGIKVTTVKEWEQLSHTLKKIKQKLNLSHYSSTSRSDLSSSSERAKDFPLSALDGTKQYPIPPLHKRTSFILIVIDTSGGPFRELSKVVVEFKKDLYSTCHCKVIWIDKSGAQSIHSKGLDEDKLSLTDLIISKPFHGSRLYHVTGLLPEFGGTFSGISISPPEKRKQHQYQASEKLSRGNEAILVSANNFGEVQGVENTSSKKQLSEKKVLVAEDNAVLRKLAVTSISRFGAKVESCENGEEALELVCRALSDQKKDGASTSKVIRPYDYILMDCETMPVMDGFEATRRIREEEKYYGVHIPIIALTAHTRGREEANKIMQSGMDFHLPKPLNREQVMEAIHHMHQQLVIEQPFLIWALMFLYFFI</sequence>
<dbReference type="InterPro" id="IPR004358">
    <property type="entry name" value="Sig_transdc_His_kin-like_C"/>
</dbReference>
<evidence type="ECO:0000313" key="9">
    <source>
        <dbReference type="Proteomes" id="UP000241394"/>
    </source>
</evidence>
<dbReference type="SMART" id="SM00387">
    <property type="entry name" value="HATPase_c"/>
    <property type="match status" value="1"/>
</dbReference>
<reference evidence="9" key="2">
    <citation type="journal article" date="2018" name="BMC Genomics">
        <title>A manually annotated Actinidia chinensis var. chinensis (kiwifruit) genome highlights the challenges associated with draft genomes and gene prediction in plants.</title>
        <authorList>
            <person name="Pilkington S.M."/>
            <person name="Crowhurst R."/>
            <person name="Hilario E."/>
            <person name="Nardozza S."/>
            <person name="Fraser L."/>
            <person name="Peng Y."/>
            <person name="Gunaseelan K."/>
            <person name="Simpson R."/>
            <person name="Tahir J."/>
            <person name="Deroles S.C."/>
            <person name="Templeton K."/>
            <person name="Luo Z."/>
            <person name="Davy M."/>
            <person name="Cheng C."/>
            <person name="McNeilage M."/>
            <person name="Scaglione D."/>
            <person name="Liu Y."/>
            <person name="Zhang Q."/>
            <person name="Datson P."/>
            <person name="De Silva N."/>
            <person name="Gardiner S.E."/>
            <person name="Bassett H."/>
            <person name="Chagne D."/>
            <person name="McCallum J."/>
            <person name="Dzierzon H."/>
            <person name="Deng C."/>
            <person name="Wang Y.Y."/>
            <person name="Barron L."/>
            <person name="Manako K."/>
            <person name="Bowen J."/>
            <person name="Foster T.M."/>
            <person name="Erridge Z.A."/>
            <person name="Tiffin H."/>
            <person name="Waite C.N."/>
            <person name="Davies K.M."/>
            <person name="Grierson E.P."/>
            <person name="Laing W.A."/>
            <person name="Kirk R."/>
            <person name="Chen X."/>
            <person name="Wood M."/>
            <person name="Montefiori M."/>
            <person name="Brummell D.A."/>
            <person name="Schwinn K.E."/>
            <person name="Catanach A."/>
            <person name="Fullerton C."/>
            <person name="Li D."/>
            <person name="Meiyalaghan S."/>
            <person name="Nieuwenhuizen N."/>
            <person name="Read N."/>
            <person name="Prakash R."/>
            <person name="Hunter D."/>
            <person name="Zhang H."/>
            <person name="McKenzie M."/>
            <person name="Knabel M."/>
            <person name="Harris A."/>
            <person name="Allan A.C."/>
            <person name="Gleave A."/>
            <person name="Chen A."/>
            <person name="Janssen B.J."/>
            <person name="Plunkett B."/>
            <person name="Ampomah-Dwamena C."/>
            <person name="Voogd C."/>
            <person name="Leif D."/>
            <person name="Lafferty D."/>
            <person name="Souleyre E.J.F."/>
            <person name="Varkonyi-Gasic E."/>
            <person name="Gambi F."/>
            <person name="Hanley J."/>
            <person name="Yao J.L."/>
            <person name="Cheung J."/>
            <person name="David K.M."/>
            <person name="Warren B."/>
            <person name="Marsh K."/>
            <person name="Snowden K.C."/>
            <person name="Lin-Wang K."/>
            <person name="Brian L."/>
            <person name="Martinez-Sanchez M."/>
            <person name="Wang M."/>
            <person name="Ileperuma N."/>
            <person name="Macnee N."/>
            <person name="Campin R."/>
            <person name="McAtee P."/>
            <person name="Drummond R.S.M."/>
            <person name="Espley R.V."/>
            <person name="Ireland H.S."/>
            <person name="Wu R."/>
            <person name="Atkinson R.G."/>
            <person name="Karunairetnam S."/>
            <person name="Bulley S."/>
            <person name="Chunkath S."/>
            <person name="Hanley Z."/>
            <person name="Storey R."/>
            <person name="Thrimawithana A.H."/>
            <person name="Thomson S."/>
            <person name="David C."/>
            <person name="Testolin R."/>
            <person name="Huang H."/>
            <person name="Hellens R.P."/>
            <person name="Schaffer R.J."/>
        </authorList>
    </citation>
    <scope>NUCLEOTIDE SEQUENCE [LARGE SCALE GENOMIC DNA]</scope>
    <source>
        <strain evidence="9">cv. Red5</strain>
    </source>
</reference>
<dbReference type="PANTHER" id="PTHR43719:SF75">
    <property type="entry name" value="HISTIDINE KINASE CKI1"/>
    <property type="match status" value="1"/>
</dbReference>
<dbReference type="EMBL" id="NKQK01000006">
    <property type="protein sequence ID" value="PSS28676.1"/>
    <property type="molecule type" value="Genomic_DNA"/>
</dbReference>
<dbReference type="InterPro" id="IPR050956">
    <property type="entry name" value="2C_system_His_kinase"/>
</dbReference>
<reference evidence="8 9" key="1">
    <citation type="submission" date="2017-07" db="EMBL/GenBank/DDBJ databases">
        <title>An improved, manually edited Actinidia chinensis var. chinensis (kiwifruit) genome highlights the challenges associated with draft genomes and gene prediction in plants.</title>
        <authorList>
            <person name="Pilkington S."/>
            <person name="Crowhurst R."/>
            <person name="Hilario E."/>
            <person name="Nardozza S."/>
            <person name="Fraser L."/>
            <person name="Peng Y."/>
            <person name="Gunaseelan K."/>
            <person name="Simpson R."/>
            <person name="Tahir J."/>
            <person name="Deroles S."/>
            <person name="Templeton K."/>
            <person name="Luo Z."/>
            <person name="Davy M."/>
            <person name="Cheng C."/>
            <person name="Mcneilage M."/>
            <person name="Scaglione D."/>
            <person name="Liu Y."/>
            <person name="Zhang Q."/>
            <person name="Datson P."/>
            <person name="De Silva N."/>
            <person name="Gardiner S."/>
            <person name="Bassett H."/>
            <person name="Chagne D."/>
            <person name="Mccallum J."/>
            <person name="Dzierzon H."/>
            <person name="Deng C."/>
            <person name="Wang Y.-Y."/>
            <person name="Barron N."/>
            <person name="Manako K."/>
            <person name="Bowen J."/>
            <person name="Foster T."/>
            <person name="Erridge Z."/>
            <person name="Tiffin H."/>
            <person name="Waite C."/>
            <person name="Davies K."/>
            <person name="Grierson E."/>
            <person name="Laing W."/>
            <person name="Kirk R."/>
            <person name="Chen X."/>
            <person name="Wood M."/>
            <person name="Montefiori M."/>
            <person name="Brummell D."/>
            <person name="Schwinn K."/>
            <person name="Catanach A."/>
            <person name="Fullerton C."/>
            <person name="Li D."/>
            <person name="Meiyalaghan S."/>
            <person name="Nieuwenhuizen N."/>
            <person name="Read N."/>
            <person name="Prakash R."/>
            <person name="Hunter D."/>
            <person name="Zhang H."/>
            <person name="Mckenzie M."/>
            <person name="Knabel M."/>
            <person name="Harris A."/>
            <person name="Allan A."/>
            <person name="Chen A."/>
            <person name="Janssen B."/>
            <person name="Plunkett B."/>
            <person name="Dwamena C."/>
            <person name="Voogd C."/>
            <person name="Leif D."/>
            <person name="Lafferty D."/>
            <person name="Souleyre E."/>
            <person name="Varkonyi-Gasic E."/>
            <person name="Gambi F."/>
            <person name="Hanley J."/>
            <person name="Yao J.-L."/>
            <person name="Cheung J."/>
            <person name="David K."/>
            <person name="Warren B."/>
            <person name="Marsh K."/>
            <person name="Snowden K."/>
            <person name="Lin-Wang K."/>
            <person name="Brian L."/>
            <person name="Martinez-Sanchez M."/>
            <person name="Wang M."/>
            <person name="Ileperuma N."/>
            <person name="Macnee N."/>
            <person name="Campin R."/>
            <person name="Mcatee P."/>
            <person name="Drummond R."/>
            <person name="Espley R."/>
            <person name="Ireland H."/>
            <person name="Wu R."/>
            <person name="Atkinson R."/>
            <person name="Karunairetnam S."/>
            <person name="Bulley S."/>
            <person name="Chunkath S."/>
            <person name="Hanley Z."/>
            <person name="Storey R."/>
            <person name="Thrimawithana A."/>
            <person name="Thomson S."/>
            <person name="David C."/>
            <person name="Testolin R."/>
        </authorList>
    </citation>
    <scope>NUCLEOTIDE SEQUENCE [LARGE SCALE GENOMIC DNA]</scope>
    <source>
        <strain evidence="9">cv. Red5</strain>
        <tissue evidence="8">Young leaf</tissue>
    </source>
</reference>
<keyword evidence="5" id="KW-0732">Signal</keyword>
<evidence type="ECO:0000259" key="6">
    <source>
        <dbReference type="PROSITE" id="PS50109"/>
    </source>
</evidence>
<keyword evidence="3 4" id="KW-0597">Phosphoprotein</keyword>
<keyword evidence="9" id="KW-1185">Reference proteome</keyword>
<dbReference type="CDD" id="cd00082">
    <property type="entry name" value="HisKA"/>
    <property type="match status" value="1"/>
</dbReference>
<dbReference type="Proteomes" id="UP000241394">
    <property type="component" value="Chromosome LG6"/>
</dbReference>
<dbReference type="SMART" id="SM00448">
    <property type="entry name" value="REC"/>
    <property type="match status" value="1"/>
</dbReference>
<dbReference type="FunCoup" id="A0A2R6RF76">
    <property type="interactions" value="9"/>
</dbReference>
<evidence type="ECO:0000256" key="5">
    <source>
        <dbReference type="SAM" id="SignalP"/>
    </source>
</evidence>
<dbReference type="InterPro" id="IPR003594">
    <property type="entry name" value="HATPase_dom"/>
</dbReference>
<dbReference type="SMART" id="SM00388">
    <property type="entry name" value="HisKA"/>
    <property type="match status" value="1"/>
</dbReference>
<gene>
    <name evidence="8" type="ORF">CEY00_Acc06274</name>
</gene>
<feature type="domain" description="Histidine kinase" evidence="6">
    <location>
        <begin position="53"/>
        <end position="312"/>
    </location>
</feature>
<comment type="caution">
    <text evidence="8">The sequence shown here is derived from an EMBL/GenBank/DDBJ whole genome shotgun (WGS) entry which is preliminary data.</text>
</comment>
<evidence type="ECO:0000256" key="4">
    <source>
        <dbReference type="PROSITE-ProRule" id="PRU00169"/>
    </source>
</evidence>
<comment type="catalytic activity">
    <reaction evidence="1">
        <text>ATP + protein L-histidine = ADP + protein N-phospho-L-histidine.</text>
        <dbReference type="EC" id="2.7.13.3"/>
    </reaction>
</comment>
<proteinExistence type="predicted"/>